<evidence type="ECO:0000256" key="1">
    <source>
        <dbReference type="SAM" id="MobiDB-lite"/>
    </source>
</evidence>
<gene>
    <name evidence="3 4 5 6 7" type="primary">LOC107265247</name>
</gene>
<feature type="region of interest" description="Disordered" evidence="1">
    <location>
        <begin position="1"/>
        <end position="26"/>
    </location>
</feature>
<protein>
    <submittedName>
        <fullName evidence="3 4">Uncharacterized protein LOC107265247 isoform X1</fullName>
    </submittedName>
</protein>
<proteinExistence type="predicted"/>
<feature type="compositionally biased region" description="Basic residues" evidence="1">
    <location>
        <begin position="117"/>
        <end position="126"/>
    </location>
</feature>
<evidence type="ECO:0000313" key="2">
    <source>
        <dbReference type="Proteomes" id="UP000694920"/>
    </source>
</evidence>
<dbReference type="RefSeq" id="XP_024938019.1">
    <property type="nucleotide sequence ID" value="XM_025082251.1"/>
</dbReference>
<feature type="region of interest" description="Disordered" evidence="1">
    <location>
        <begin position="276"/>
        <end position="300"/>
    </location>
</feature>
<dbReference type="RefSeq" id="XP_024938024.1">
    <property type="nucleotide sequence ID" value="XM_025082256.1"/>
</dbReference>
<dbReference type="PANTHER" id="PTHR10773:SF19">
    <property type="match status" value="1"/>
</dbReference>
<dbReference type="AlphaFoldDB" id="A0AAJ7RCB8"/>
<evidence type="ECO:0000313" key="4">
    <source>
        <dbReference type="RefSeq" id="XP_024938020.1"/>
    </source>
</evidence>
<evidence type="ECO:0000313" key="5">
    <source>
        <dbReference type="RefSeq" id="XP_024938021.1"/>
    </source>
</evidence>
<sequence length="396" mass="45438">MDGSMEQNVAGMGPSNQAGPARRDIEPWFDTRRMDITQHQQMQPSYYKFQNEMVPAGTFPEMPTAAQWWRDTSAMGINQQPPRQTEGPGIGGYQLLGHPIDQQPITELQPPEPTPKKAPKSKGLRKIKPIKESKEAVKRTKHPERWKVNIKKNARLRGEEYIGVGGKIVPAKVMGPPCDCRMRCSDKIDEDAREQLHSVFWKTCTWEQRKQYIALSVKESPKQRTRCRGNVKSEHRRQVTFTYSLLIKGEFITVCKPMFLSTFSVSEKFVRHAMDKKRSSPGGIIGPDQRGRHTPKTKKSEVVKDRVREHIKSFPAEKTNPKDRSGRKYLDSSLSIAAMHKLYVQKCKEDGVPESDIVKESYYREMFKTEFNLGFKAADDKEKKQLQGFGDNRNKL</sequence>
<evidence type="ECO:0000313" key="6">
    <source>
        <dbReference type="RefSeq" id="XP_024938023.1"/>
    </source>
</evidence>
<keyword evidence="2" id="KW-1185">Reference proteome</keyword>
<dbReference type="RefSeq" id="XP_024938021.1">
    <property type="nucleotide sequence ID" value="XM_025082253.1"/>
</dbReference>
<dbReference type="RefSeq" id="XP_024938020.1">
    <property type="nucleotide sequence ID" value="XM_025082252.1"/>
</dbReference>
<dbReference type="GeneID" id="107265247"/>
<organism evidence="2 7">
    <name type="scientific">Cephus cinctus</name>
    <name type="common">Wheat stem sawfly</name>
    <dbReference type="NCBI Taxonomy" id="211228"/>
    <lineage>
        <taxon>Eukaryota</taxon>
        <taxon>Metazoa</taxon>
        <taxon>Ecdysozoa</taxon>
        <taxon>Arthropoda</taxon>
        <taxon>Hexapoda</taxon>
        <taxon>Insecta</taxon>
        <taxon>Pterygota</taxon>
        <taxon>Neoptera</taxon>
        <taxon>Endopterygota</taxon>
        <taxon>Hymenoptera</taxon>
        <taxon>Cephoidea</taxon>
        <taxon>Cephidae</taxon>
        <taxon>Cephus</taxon>
    </lineage>
</organism>
<evidence type="ECO:0000313" key="7">
    <source>
        <dbReference type="RefSeq" id="XP_024938024.1"/>
    </source>
</evidence>
<reference evidence="3 4" key="1">
    <citation type="submission" date="2025-04" db="UniProtKB">
        <authorList>
            <consortium name="RefSeq"/>
        </authorList>
    </citation>
    <scope>IDENTIFICATION</scope>
</reference>
<evidence type="ECO:0000313" key="3">
    <source>
        <dbReference type="RefSeq" id="XP_024938019.1"/>
    </source>
</evidence>
<dbReference type="Proteomes" id="UP000694920">
    <property type="component" value="Unplaced"/>
</dbReference>
<dbReference type="RefSeq" id="XP_024938023.1">
    <property type="nucleotide sequence ID" value="XM_025082255.1"/>
</dbReference>
<feature type="region of interest" description="Disordered" evidence="1">
    <location>
        <begin position="103"/>
        <end position="126"/>
    </location>
</feature>
<dbReference type="PANTHER" id="PTHR10773">
    <property type="entry name" value="DNA-DIRECTED RNA POLYMERASES I, II, AND III SUBUNIT RPABC2"/>
    <property type="match status" value="1"/>
</dbReference>
<accession>A0AAJ7RCB8</accession>
<name>A0AAJ7RCB8_CEPCN</name>